<dbReference type="RefSeq" id="WP_183939069.1">
    <property type="nucleotide sequence ID" value="NZ_BAABBG010000001.1"/>
</dbReference>
<dbReference type="Proteomes" id="UP000581447">
    <property type="component" value="Unassembled WGS sequence"/>
</dbReference>
<feature type="region of interest" description="Disordered" evidence="1">
    <location>
        <begin position="1"/>
        <end position="20"/>
    </location>
</feature>
<accession>A0A840B0P7</accession>
<evidence type="ECO:0000256" key="1">
    <source>
        <dbReference type="SAM" id="MobiDB-lite"/>
    </source>
</evidence>
<keyword evidence="3" id="KW-1185">Reference proteome</keyword>
<proteinExistence type="predicted"/>
<protein>
    <submittedName>
        <fullName evidence="2">Uncharacterized protein</fullName>
    </submittedName>
</protein>
<gene>
    <name evidence="2" type="ORF">GGR91_000117</name>
</gene>
<evidence type="ECO:0000313" key="3">
    <source>
        <dbReference type="Proteomes" id="UP000581447"/>
    </source>
</evidence>
<sequence length="262" mass="28670">MIPDHLSFGPHGATMATTPIYNPDTEQAEYVRMFGAGYAFGQPATDSEPETEGNVKNFRPKHICAVYIRFEPNGTLTVKQAYVAAPNPQPTNADIVAVAEPLLKAMSKASYAGGGAQAFKENFEDFSFASQQVVVIYLDNKDDAVRFSSKDSDIIRFVPISGNDPKAHIRPNHAFFNRRAVSIAPGGGTFGKRAYLIDFWNTDENGNAITGVNERDPSTYYLYAMNIHLEMATSKRTVKLNWVPIIIDPDTGNMGGPPLSDA</sequence>
<dbReference type="AlphaFoldDB" id="A0A840B0P7"/>
<dbReference type="EMBL" id="JACIEA010000001">
    <property type="protein sequence ID" value="MBB3941895.1"/>
    <property type="molecule type" value="Genomic_DNA"/>
</dbReference>
<comment type="caution">
    <text evidence="2">The sequence shown here is derived from an EMBL/GenBank/DDBJ whole genome shotgun (WGS) entry which is preliminary data.</text>
</comment>
<reference evidence="2 3" key="1">
    <citation type="submission" date="2020-08" db="EMBL/GenBank/DDBJ databases">
        <title>Genomic Encyclopedia of Type Strains, Phase IV (KMG-IV): sequencing the most valuable type-strain genomes for metagenomic binning, comparative biology and taxonomic classification.</title>
        <authorList>
            <person name="Goeker M."/>
        </authorList>
    </citation>
    <scope>NUCLEOTIDE SEQUENCE [LARGE SCALE GENOMIC DNA]</scope>
    <source>
        <strain evidence="2 3">DSM 29050</strain>
    </source>
</reference>
<evidence type="ECO:0000313" key="2">
    <source>
        <dbReference type="EMBL" id="MBB3941895.1"/>
    </source>
</evidence>
<name>A0A840B0P7_9SPHN</name>
<organism evidence="2 3">
    <name type="scientific">Sphingorhabdus rigui</name>
    <dbReference type="NCBI Taxonomy" id="1282858"/>
    <lineage>
        <taxon>Bacteria</taxon>
        <taxon>Pseudomonadati</taxon>
        <taxon>Pseudomonadota</taxon>
        <taxon>Alphaproteobacteria</taxon>
        <taxon>Sphingomonadales</taxon>
        <taxon>Sphingomonadaceae</taxon>
        <taxon>Sphingorhabdus</taxon>
    </lineage>
</organism>